<keyword evidence="2" id="KW-0472">Membrane</keyword>
<organism evidence="3 4">
    <name type="scientific">Actinacidiphila cocklensis</name>
    <dbReference type="NCBI Taxonomy" id="887465"/>
    <lineage>
        <taxon>Bacteria</taxon>
        <taxon>Bacillati</taxon>
        <taxon>Actinomycetota</taxon>
        <taxon>Actinomycetes</taxon>
        <taxon>Kitasatosporales</taxon>
        <taxon>Streptomycetaceae</taxon>
        <taxon>Actinacidiphila</taxon>
    </lineage>
</organism>
<gene>
    <name evidence="3" type="ORF">SCOCK_10019</name>
</gene>
<reference evidence="3" key="1">
    <citation type="submission" date="2021-05" db="EMBL/GenBank/DDBJ databases">
        <authorList>
            <person name="Arsene-Ploetze F."/>
        </authorList>
    </citation>
    <scope>NUCLEOTIDE SEQUENCE</scope>
    <source>
        <strain evidence="3">DSM 42138</strain>
    </source>
</reference>
<feature type="region of interest" description="Disordered" evidence="1">
    <location>
        <begin position="110"/>
        <end position="135"/>
    </location>
</feature>
<feature type="transmembrane region" description="Helical" evidence="2">
    <location>
        <begin position="78"/>
        <end position="100"/>
    </location>
</feature>
<accession>A0A9W4GMS0</accession>
<keyword evidence="2" id="KW-0812">Transmembrane</keyword>
<keyword evidence="2" id="KW-1133">Transmembrane helix</keyword>
<proteinExistence type="predicted"/>
<name>A0A9W4GMS0_9ACTN</name>
<feature type="compositionally biased region" description="Basic and acidic residues" evidence="1">
    <location>
        <begin position="116"/>
        <end position="125"/>
    </location>
</feature>
<dbReference type="Proteomes" id="UP001152519">
    <property type="component" value="Unassembled WGS sequence"/>
</dbReference>
<evidence type="ECO:0000256" key="1">
    <source>
        <dbReference type="SAM" id="MobiDB-lite"/>
    </source>
</evidence>
<feature type="region of interest" description="Disordered" evidence="1">
    <location>
        <begin position="1"/>
        <end position="66"/>
    </location>
</feature>
<evidence type="ECO:0000313" key="4">
    <source>
        <dbReference type="Proteomes" id="UP001152519"/>
    </source>
</evidence>
<comment type="caution">
    <text evidence="3">The sequence shown here is derived from an EMBL/GenBank/DDBJ whole genome shotgun (WGS) entry which is preliminary data.</text>
</comment>
<dbReference type="EMBL" id="CAJSLV010000001">
    <property type="protein sequence ID" value="CAG6390551.1"/>
    <property type="molecule type" value="Genomic_DNA"/>
</dbReference>
<protein>
    <submittedName>
        <fullName evidence="3">Uncharacterized protein</fullName>
    </submittedName>
</protein>
<evidence type="ECO:0000313" key="3">
    <source>
        <dbReference type="EMBL" id="CAG6390551.1"/>
    </source>
</evidence>
<evidence type="ECO:0000256" key="2">
    <source>
        <dbReference type="SAM" id="Phobius"/>
    </source>
</evidence>
<sequence>MGLSAGGSRREGLTAASPRQGKDLPAATSASPGKDALSVDAAPRAQQPEEVPVGADTDSMPWDAPRPRLRERFTRAQLVSWSSWAAGGLLIAYAAAAFAFRGMWLDLTSRTRPRPTRPESHHSLDPRWAWQAPAQ</sequence>
<keyword evidence="4" id="KW-1185">Reference proteome</keyword>
<dbReference type="AlphaFoldDB" id="A0A9W4GMS0"/>